<dbReference type="InterPro" id="IPR033010">
    <property type="entry name" value="Cdc20/Fizzy"/>
</dbReference>
<evidence type="ECO:0000256" key="1">
    <source>
        <dbReference type="ARBA" id="ARBA00006445"/>
    </source>
</evidence>
<dbReference type="InterPro" id="IPR019775">
    <property type="entry name" value="WD40_repeat_CS"/>
</dbReference>
<reference evidence="7" key="1">
    <citation type="submission" date="2023-07" db="EMBL/GenBank/DDBJ databases">
        <authorList>
            <consortium name="AG Swart"/>
            <person name="Singh M."/>
            <person name="Singh A."/>
            <person name="Seah K."/>
            <person name="Emmerich C."/>
        </authorList>
    </citation>
    <scope>NUCLEOTIDE SEQUENCE</scope>
    <source>
        <strain evidence="7">DP1</strain>
    </source>
</reference>
<dbReference type="PROSITE" id="PS50082">
    <property type="entry name" value="WD_REPEATS_2"/>
    <property type="match status" value="3"/>
</dbReference>
<protein>
    <recommendedName>
        <fullName evidence="6">CDC20/Fizzy WD40 domain-containing protein</fullName>
    </recommendedName>
</protein>
<dbReference type="AlphaFoldDB" id="A0AAD1XCF0"/>
<gene>
    <name evidence="7" type="ORF">ECRASSUSDP1_LOCUS7991</name>
</gene>
<feature type="repeat" description="WD" evidence="5">
    <location>
        <begin position="184"/>
        <end position="216"/>
    </location>
</feature>
<dbReference type="EMBL" id="CAMPGE010007802">
    <property type="protein sequence ID" value="CAI2366718.1"/>
    <property type="molecule type" value="Genomic_DNA"/>
</dbReference>
<dbReference type="Pfam" id="PF24807">
    <property type="entry name" value="WD40_CDC20-Fz"/>
    <property type="match status" value="1"/>
</dbReference>
<keyword evidence="2 5" id="KW-0853">WD repeat</keyword>
<comment type="similarity">
    <text evidence="1">Belongs to the WD repeat CDC20/Fizzy family.</text>
</comment>
<evidence type="ECO:0000313" key="7">
    <source>
        <dbReference type="EMBL" id="CAI2366718.1"/>
    </source>
</evidence>
<evidence type="ECO:0000259" key="6">
    <source>
        <dbReference type="Pfam" id="PF24807"/>
    </source>
</evidence>
<feature type="repeat" description="WD" evidence="5">
    <location>
        <begin position="267"/>
        <end position="308"/>
    </location>
</feature>
<accession>A0AAD1XCF0</accession>
<dbReference type="InterPro" id="IPR036322">
    <property type="entry name" value="WD40_repeat_dom_sf"/>
</dbReference>
<dbReference type="PANTHER" id="PTHR19918">
    <property type="entry name" value="CELL DIVISION CYCLE 20 CDC20 FIZZY -RELATED"/>
    <property type="match status" value="1"/>
</dbReference>
<dbReference type="GO" id="GO:0010997">
    <property type="term" value="F:anaphase-promoting complex binding"/>
    <property type="evidence" value="ECO:0007669"/>
    <property type="project" value="InterPro"/>
</dbReference>
<dbReference type="GO" id="GO:0031145">
    <property type="term" value="P:anaphase-promoting complex-dependent catabolic process"/>
    <property type="evidence" value="ECO:0007669"/>
    <property type="project" value="TreeGrafter"/>
</dbReference>
<evidence type="ECO:0000313" key="8">
    <source>
        <dbReference type="Proteomes" id="UP001295684"/>
    </source>
</evidence>
<dbReference type="PROSITE" id="PS50294">
    <property type="entry name" value="WD_REPEATS_REGION"/>
    <property type="match status" value="1"/>
</dbReference>
<feature type="repeat" description="WD" evidence="5">
    <location>
        <begin position="310"/>
        <end position="354"/>
    </location>
</feature>
<name>A0AAD1XCF0_EUPCR</name>
<dbReference type="Proteomes" id="UP001295684">
    <property type="component" value="Unassembled WGS sequence"/>
</dbReference>
<evidence type="ECO:0000256" key="3">
    <source>
        <dbReference type="ARBA" id="ARBA00022737"/>
    </source>
</evidence>
<organism evidence="7 8">
    <name type="scientific">Euplotes crassus</name>
    <dbReference type="NCBI Taxonomy" id="5936"/>
    <lineage>
        <taxon>Eukaryota</taxon>
        <taxon>Sar</taxon>
        <taxon>Alveolata</taxon>
        <taxon>Ciliophora</taxon>
        <taxon>Intramacronucleata</taxon>
        <taxon>Spirotrichea</taxon>
        <taxon>Hypotrichia</taxon>
        <taxon>Euplotida</taxon>
        <taxon>Euplotidae</taxon>
        <taxon>Moneuplotes</taxon>
    </lineage>
</organism>
<dbReference type="GO" id="GO:1905786">
    <property type="term" value="P:positive regulation of anaphase-promoting complex-dependent catabolic process"/>
    <property type="evidence" value="ECO:0007669"/>
    <property type="project" value="TreeGrafter"/>
</dbReference>
<dbReference type="InterPro" id="IPR001680">
    <property type="entry name" value="WD40_rpt"/>
</dbReference>
<dbReference type="Gene3D" id="2.130.10.10">
    <property type="entry name" value="YVTN repeat-like/Quinoprotein amine dehydrogenase"/>
    <property type="match status" value="1"/>
</dbReference>
<dbReference type="SMART" id="SM00320">
    <property type="entry name" value="WD40"/>
    <property type="match status" value="6"/>
</dbReference>
<dbReference type="SUPFAM" id="SSF50978">
    <property type="entry name" value="WD40 repeat-like"/>
    <property type="match status" value="1"/>
</dbReference>
<keyword evidence="4" id="KW-0131">Cell cycle</keyword>
<feature type="domain" description="CDC20/Fizzy WD40" evidence="6">
    <location>
        <begin position="140"/>
        <end position="432"/>
    </location>
</feature>
<sequence length="475" mass="53811">MADRFINPCNTDIHLKYQICQELDMNSKEFEVNDDNTICDESDIKENRKYAKFLASNLLHTEEKKCNCSDSSQNDENSSEYCEYCISKYNKKKRKRLFKYNTQHNIQSKGRPLDIFRKRIALKPMENPTRKISSIAYRVLDAPGLINDYYCNLLDWSKNDIVSIGLGASCYLWQGKTEKSKKLCDRKTNTISALNFNQSGSKLCIGYQDGLIEIWDPIKCQIERSYLNHARKVGTLSCKENILASGSMDSQVVIQDLRCSPITCDVLDYHSQEVVGLKWNNYGDFLASGGNDNKLLIWDSRNLEKPTLSLKGHKAAVKGITWSSQKDQVCLSGGGTADPTIRLWDINTGKLLQRIDTCAQIGSIIFSRNSNQFVTTHGFSTNESLQNKIFIWSLKQDYKQKAKKVATLSGHNTRVLYLALSPDGEKIITGAGGAMDHNNQFSCCETLRFWNVFPAKRKETSFSSSLFDSGAITIR</sequence>
<keyword evidence="3" id="KW-0677">Repeat</keyword>
<dbReference type="InterPro" id="IPR056150">
    <property type="entry name" value="WD40_CDC20-Fz"/>
</dbReference>
<dbReference type="InterPro" id="IPR015943">
    <property type="entry name" value="WD40/YVTN_repeat-like_dom_sf"/>
</dbReference>
<proteinExistence type="inferred from homology"/>
<comment type="caution">
    <text evidence="7">The sequence shown here is derived from an EMBL/GenBank/DDBJ whole genome shotgun (WGS) entry which is preliminary data.</text>
</comment>
<dbReference type="PROSITE" id="PS00678">
    <property type="entry name" value="WD_REPEATS_1"/>
    <property type="match status" value="1"/>
</dbReference>
<dbReference type="GO" id="GO:1990757">
    <property type="term" value="F:ubiquitin ligase activator activity"/>
    <property type="evidence" value="ECO:0007669"/>
    <property type="project" value="TreeGrafter"/>
</dbReference>
<evidence type="ECO:0000256" key="4">
    <source>
        <dbReference type="ARBA" id="ARBA00023306"/>
    </source>
</evidence>
<dbReference type="GO" id="GO:0005680">
    <property type="term" value="C:anaphase-promoting complex"/>
    <property type="evidence" value="ECO:0007669"/>
    <property type="project" value="TreeGrafter"/>
</dbReference>
<evidence type="ECO:0000256" key="2">
    <source>
        <dbReference type="ARBA" id="ARBA00022574"/>
    </source>
</evidence>
<evidence type="ECO:0000256" key="5">
    <source>
        <dbReference type="PROSITE-ProRule" id="PRU00221"/>
    </source>
</evidence>
<keyword evidence="8" id="KW-1185">Reference proteome</keyword>
<dbReference type="PANTHER" id="PTHR19918:SF1">
    <property type="entry name" value="FIZZY-RELATED PROTEIN HOMOLOG"/>
    <property type="match status" value="1"/>
</dbReference>